<dbReference type="Proteomes" id="UP000077262">
    <property type="component" value="Unassembled WGS sequence"/>
</dbReference>
<evidence type="ECO:0000313" key="23">
    <source>
        <dbReference type="Proteomes" id="UP000464086"/>
    </source>
</evidence>
<reference evidence="15 24" key="8">
    <citation type="submission" date="2020-07" db="EMBL/GenBank/DDBJ databases">
        <title>Whole genome sequence of Sphingobium yanoikuyae A3.</title>
        <authorList>
            <person name="Han S.-S."/>
        </authorList>
    </citation>
    <scope>NUCLEOTIDE SEQUENCE [LARGE SCALE GENOMIC DNA]</scope>
    <source>
        <strain evidence="15 24">A3</strain>
    </source>
</reference>
<dbReference type="Proteomes" id="UP001162318">
    <property type="component" value="Unassembled WGS sequence"/>
</dbReference>
<evidence type="ECO:0000313" key="22">
    <source>
        <dbReference type="Proteomes" id="UP000287401"/>
    </source>
</evidence>
<evidence type="ECO:0000313" key="14">
    <source>
        <dbReference type="EMBL" id="QHD66890.1"/>
    </source>
</evidence>
<dbReference type="GO" id="GO:0003677">
    <property type="term" value="F:DNA binding"/>
    <property type="evidence" value="ECO:0007669"/>
    <property type="project" value="UniProtKB-KW"/>
</dbReference>
<keyword evidence="4" id="KW-0804">Transcription</keyword>
<keyword evidence="2" id="KW-0805">Transcription regulation</keyword>
<dbReference type="SUPFAM" id="SSF52172">
    <property type="entry name" value="CheY-like"/>
    <property type="match status" value="1"/>
</dbReference>
<feature type="modified residue" description="4-aspartylphosphate" evidence="5">
    <location>
        <position position="58"/>
    </location>
</feature>
<gene>
    <name evidence="8" type="ORF">A6768_09935</name>
    <name evidence="13" type="ORF">AX777_21830</name>
    <name evidence="9" type="ORF">BV87_17565</name>
    <name evidence="11" type="ORF">CP98_02888</name>
    <name evidence="16" type="ORF">DAH51_18665</name>
    <name evidence="10" type="ORF">EBF16_07635</name>
    <name evidence="14" type="ORF">GS397_07390</name>
    <name evidence="15" type="ORF">H3V42_29325</name>
    <name evidence="12" type="ORF">N5J77_20215</name>
</gene>
<dbReference type="Proteomes" id="UP000287401">
    <property type="component" value="Unassembled WGS sequence"/>
</dbReference>
<dbReference type="InterPro" id="IPR016032">
    <property type="entry name" value="Sig_transdc_resp-reg_C-effctor"/>
</dbReference>
<dbReference type="EMBL" id="CP047218">
    <property type="protein sequence ID" value="QHD66890.1"/>
    <property type="molecule type" value="Genomic_DNA"/>
</dbReference>
<reference evidence="13 19" key="2">
    <citation type="submission" date="2016-02" db="EMBL/GenBank/DDBJ databases">
        <authorList>
            <person name="Wen L."/>
            <person name="He K."/>
            <person name="Yang H."/>
        </authorList>
    </citation>
    <scope>NUCLEOTIDE SEQUENCE [LARGE SCALE GENOMIC DNA]</scope>
    <source>
        <strain evidence="13 19">CD09_2</strain>
    </source>
</reference>
<dbReference type="SMART" id="SM00448">
    <property type="entry name" value="REC"/>
    <property type="match status" value="1"/>
</dbReference>
<name>A0A084EJB1_SPHYA</name>
<evidence type="ECO:0000313" key="20">
    <source>
        <dbReference type="Proteomes" id="UP000219422"/>
    </source>
</evidence>
<dbReference type="CDD" id="cd17535">
    <property type="entry name" value="REC_NarL-like"/>
    <property type="match status" value="1"/>
</dbReference>
<evidence type="ECO:0000313" key="11">
    <source>
        <dbReference type="EMBL" id="KEZ18053.1"/>
    </source>
</evidence>
<dbReference type="GO" id="GO:0000160">
    <property type="term" value="P:phosphorelay signal transduction system"/>
    <property type="evidence" value="ECO:0007669"/>
    <property type="project" value="InterPro"/>
</dbReference>
<dbReference type="InterPro" id="IPR000792">
    <property type="entry name" value="Tscrpt_reg_LuxR_C"/>
</dbReference>
<dbReference type="EMBL" id="JAOCKX010000035">
    <property type="protein sequence ID" value="MDH2133463.1"/>
    <property type="molecule type" value="Genomic_DNA"/>
</dbReference>
<evidence type="ECO:0000313" key="17">
    <source>
        <dbReference type="Proteomes" id="UP000028534"/>
    </source>
</evidence>
<evidence type="ECO:0000313" key="15">
    <source>
        <dbReference type="EMBL" id="QNG45801.1"/>
    </source>
</evidence>
<dbReference type="Pfam" id="PF00072">
    <property type="entry name" value="Response_reg"/>
    <property type="match status" value="1"/>
</dbReference>
<dbReference type="EMBL" id="LSTR01000050">
    <property type="protein sequence ID" value="OAH41541.1"/>
    <property type="molecule type" value="Genomic_DNA"/>
</dbReference>
<protein>
    <submittedName>
        <fullName evidence="8 14">Response regulator</fullName>
    </submittedName>
    <submittedName>
        <fullName evidence="13">LuxR family transcriptional regulator</fullName>
    </submittedName>
    <submittedName>
        <fullName evidence="11">Response regulator containing a CheY-like receiver domain and an HTH DNA-binding domain protein</fullName>
    </submittedName>
    <submittedName>
        <fullName evidence="12">Response regulator transcription factor</fullName>
    </submittedName>
</protein>
<dbReference type="EMBL" id="CP023741">
    <property type="protein sequence ID" value="ATI80292.1"/>
    <property type="molecule type" value="Genomic_DNA"/>
</dbReference>
<dbReference type="Gene3D" id="3.40.50.2300">
    <property type="match status" value="1"/>
</dbReference>
<dbReference type="eggNOG" id="COG2197">
    <property type="taxonomic scope" value="Bacteria"/>
</dbReference>
<evidence type="ECO:0000313" key="12">
    <source>
        <dbReference type="EMBL" id="MDH2133463.1"/>
    </source>
</evidence>
<evidence type="ECO:0000313" key="13">
    <source>
        <dbReference type="EMBL" id="OAH41541.1"/>
    </source>
</evidence>
<dbReference type="Proteomes" id="UP000280708">
    <property type="component" value="Chromosome"/>
</dbReference>
<dbReference type="Proteomes" id="UP000515377">
    <property type="component" value="Chromosome"/>
</dbReference>
<dbReference type="EMBL" id="CP060122">
    <property type="protein sequence ID" value="QNG45801.1"/>
    <property type="molecule type" value="Genomic_DNA"/>
</dbReference>
<feature type="domain" description="HTH luxR-type" evidence="6">
    <location>
        <begin position="147"/>
        <end position="212"/>
    </location>
</feature>
<evidence type="ECO:0000256" key="1">
    <source>
        <dbReference type="ARBA" id="ARBA00022553"/>
    </source>
</evidence>
<dbReference type="GO" id="GO:0006355">
    <property type="term" value="P:regulation of DNA-templated transcription"/>
    <property type="evidence" value="ECO:0007669"/>
    <property type="project" value="InterPro"/>
</dbReference>
<dbReference type="Proteomes" id="UP000219422">
    <property type="component" value="Chromosome"/>
</dbReference>
<reference evidence="8 20" key="4">
    <citation type="submission" date="2017-10" db="EMBL/GenBank/DDBJ databases">
        <title>Sphingobium yanoikuyae S72.</title>
        <authorList>
            <person name="Sanchez E."/>
            <person name="Bustos P."/>
            <person name="Mendoza P."/>
            <person name="Guo X."/>
            <person name="Mendoza A."/>
        </authorList>
    </citation>
    <scope>NUCLEOTIDE SEQUENCE [LARGE SCALE GENOMIC DNA]</scope>
    <source>
        <strain evidence="8 20">S72</strain>
    </source>
</reference>
<evidence type="ECO:0000256" key="3">
    <source>
        <dbReference type="ARBA" id="ARBA00023125"/>
    </source>
</evidence>
<dbReference type="SMART" id="SM00421">
    <property type="entry name" value="HTH_LUXR"/>
    <property type="match status" value="1"/>
</dbReference>
<dbReference type="PRINTS" id="PR00038">
    <property type="entry name" value="HTHLUXR"/>
</dbReference>
<dbReference type="Proteomes" id="UP000037029">
    <property type="component" value="Chromosome"/>
</dbReference>
<dbReference type="STRING" id="13690.AX777_21830"/>
<dbReference type="CDD" id="cd06170">
    <property type="entry name" value="LuxR_C_like"/>
    <property type="match status" value="1"/>
</dbReference>
<evidence type="ECO:0000313" key="16">
    <source>
        <dbReference type="EMBL" id="RSU54963.1"/>
    </source>
</evidence>
<accession>A0A084EJB1</accession>
<dbReference type="PROSITE" id="PS00622">
    <property type="entry name" value="HTH_LUXR_1"/>
    <property type="match status" value="1"/>
</dbReference>
<dbReference type="KEGG" id="sya:A6768_09935"/>
<dbReference type="EMBL" id="JGVR01000018">
    <property type="protein sequence ID" value="KEZ18053.1"/>
    <property type="molecule type" value="Genomic_DNA"/>
</dbReference>
<evidence type="ECO:0000313" key="8">
    <source>
        <dbReference type="EMBL" id="ATI80292.1"/>
    </source>
</evidence>
<evidence type="ECO:0000313" key="19">
    <source>
        <dbReference type="Proteomes" id="UP000077262"/>
    </source>
</evidence>
<dbReference type="InterPro" id="IPR011006">
    <property type="entry name" value="CheY-like_superfamily"/>
</dbReference>
<evidence type="ECO:0000256" key="5">
    <source>
        <dbReference type="PROSITE-ProRule" id="PRU00169"/>
    </source>
</evidence>
<dbReference type="PANTHER" id="PTHR43214">
    <property type="entry name" value="TWO-COMPONENT RESPONSE REGULATOR"/>
    <property type="match status" value="1"/>
</dbReference>
<dbReference type="InterPro" id="IPR058245">
    <property type="entry name" value="NreC/VraR/RcsB-like_REC"/>
</dbReference>
<reference evidence="12" key="9">
    <citation type="submission" date="2022-09" db="EMBL/GenBank/DDBJ databases">
        <title>Intensive care unit water sources are persistently colonized with multi-drug resistant bacteria and are the site of extensive horizontal gene transfer of antibiotic resistance genes.</title>
        <authorList>
            <person name="Diorio-Toth L."/>
        </authorList>
    </citation>
    <scope>NUCLEOTIDE SEQUENCE</scope>
    <source>
        <strain evidence="12">GD03659</strain>
    </source>
</reference>
<dbReference type="Proteomes" id="UP000464086">
    <property type="component" value="Chromosome"/>
</dbReference>
<evidence type="ECO:0000259" key="6">
    <source>
        <dbReference type="PROSITE" id="PS50043"/>
    </source>
</evidence>
<reference evidence="16 22" key="5">
    <citation type="submission" date="2018-07" db="EMBL/GenBank/DDBJ databases">
        <title>Genomic and Epidemiologic Investigation of an Indolent Hospital Outbreak.</title>
        <authorList>
            <person name="Johnson R.C."/>
            <person name="Deming C."/>
            <person name="Conlan S."/>
            <person name="Zellmer C.J."/>
            <person name="Michelin A.V."/>
            <person name="Lee-Lin S."/>
            <person name="Thomas P.J."/>
            <person name="Park M."/>
            <person name="Weingarten R.A."/>
            <person name="Less J."/>
            <person name="Dekker J.P."/>
            <person name="Frank K.M."/>
            <person name="Musser K.A."/>
            <person name="Mcquiston J.R."/>
            <person name="Henderson D.K."/>
            <person name="Lau A.F."/>
            <person name="Palmore T.N."/>
            <person name="Segre J.A."/>
        </authorList>
    </citation>
    <scope>NUCLEOTIDE SEQUENCE [LARGE SCALE GENOMIC DNA]</scope>
    <source>
        <strain evidence="16 22">SK-NIH.Env6_1116</strain>
    </source>
</reference>
<dbReference type="AlphaFoldDB" id="A0A084EJB1"/>
<keyword evidence="1 5" id="KW-0597">Phosphoprotein</keyword>
<dbReference type="OrthoDB" id="9782896at2"/>
<dbReference type="PATRIC" id="fig|13690.10.peg.2966"/>
<evidence type="ECO:0000313" key="24">
    <source>
        <dbReference type="Proteomes" id="UP000515377"/>
    </source>
</evidence>
<dbReference type="InterPro" id="IPR001789">
    <property type="entry name" value="Sig_transdc_resp-reg_receiver"/>
</dbReference>
<dbReference type="InterPro" id="IPR039420">
    <property type="entry name" value="WalR-like"/>
</dbReference>
<dbReference type="EMBL" id="CP020925">
    <property type="protein sequence ID" value="ATP20019.1"/>
    <property type="molecule type" value="Genomic_DNA"/>
</dbReference>
<evidence type="ECO:0000313" key="21">
    <source>
        <dbReference type="Proteomes" id="UP000280708"/>
    </source>
</evidence>
<evidence type="ECO:0000259" key="7">
    <source>
        <dbReference type="PROSITE" id="PS50110"/>
    </source>
</evidence>
<dbReference type="RefSeq" id="WP_004207433.1">
    <property type="nucleotide sequence ID" value="NZ_CAIGKD010000017.1"/>
</dbReference>
<reference evidence="11 17" key="1">
    <citation type="submission" date="2014-03" db="EMBL/GenBank/DDBJ databases">
        <title>Genome sequence of Sphingobium yanoikuyae B1.</title>
        <authorList>
            <person name="Gan H.M."/>
            <person name="Gan H.Y."/>
            <person name="Savka M.A."/>
        </authorList>
    </citation>
    <scope>NUCLEOTIDE SEQUENCE [LARGE SCALE GENOMIC DNA]</scope>
    <source>
        <strain evidence="11 17">B1</strain>
    </source>
</reference>
<dbReference type="EMBL" id="CP033230">
    <property type="protein sequence ID" value="AYO76822.1"/>
    <property type="molecule type" value="Genomic_DNA"/>
</dbReference>
<keyword evidence="3 11" id="KW-0238">DNA-binding</keyword>
<reference evidence="10 21" key="6">
    <citation type="submission" date="2018-10" db="EMBL/GenBank/DDBJ databases">
        <title>Characterization and genome analysis of a novel bacterium Sphingobium yanoikuyae SJTF8 capable of degrading PAHs.</title>
        <authorList>
            <person name="Yin C."/>
            <person name="Xiong W."/>
            <person name="Liang R."/>
        </authorList>
    </citation>
    <scope>NUCLEOTIDE SEQUENCE [LARGE SCALE GENOMIC DNA]</scope>
    <source>
        <strain evidence="10 21">SJTF8</strain>
    </source>
</reference>
<organism evidence="11 17">
    <name type="scientific">Sphingobium yanoikuyae</name>
    <name type="common">Sphingomonas yanoikuyae</name>
    <dbReference type="NCBI Taxonomy" id="13690"/>
    <lineage>
        <taxon>Bacteria</taxon>
        <taxon>Pseudomonadati</taxon>
        <taxon>Pseudomonadota</taxon>
        <taxon>Alphaproteobacteria</taxon>
        <taxon>Sphingomonadales</taxon>
        <taxon>Sphingomonadaceae</taxon>
        <taxon>Sphingobium</taxon>
    </lineage>
</organism>
<dbReference type="PROSITE" id="PS50110">
    <property type="entry name" value="RESPONSE_REGULATORY"/>
    <property type="match status" value="1"/>
</dbReference>
<dbReference type="SUPFAM" id="SSF46894">
    <property type="entry name" value="C-terminal effector domain of the bipartite response regulators"/>
    <property type="match status" value="1"/>
</dbReference>
<sequence>MSKPLTRILIADDHQALRQGVRTFLETQDRWQIVAEASDGHDALKAARDTQPDIAILDYSLPLMNGLELTRALKQEFPRIEILIYTMHDREDLLVEVLRAGARGYVLKSDSGQHLQSAVEALSLRKPYFSAAISETLLDHYVKSSVAGSNVATLTPREREIVQLIAEGKINKQIAHLLDISVKTVETHRAAAMHKLKLGTTAELVRYAVRNNIVEP</sequence>
<evidence type="ECO:0000256" key="2">
    <source>
        <dbReference type="ARBA" id="ARBA00023015"/>
    </source>
</evidence>
<evidence type="ECO:0000313" key="10">
    <source>
        <dbReference type="EMBL" id="AYO76822.1"/>
    </source>
</evidence>
<dbReference type="GeneID" id="57777156"/>
<evidence type="ECO:0000313" key="9">
    <source>
        <dbReference type="EMBL" id="ATP20019.1"/>
    </source>
</evidence>
<feature type="domain" description="Response regulatory" evidence="7">
    <location>
        <begin position="7"/>
        <end position="123"/>
    </location>
</feature>
<proteinExistence type="predicted"/>
<evidence type="ECO:0000256" key="4">
    <source>
        <dbReference type="ARBA" id="ARBA00023163"/>
    </source>
</evidence>
<dbReference type="PANTHER" id="PTHR43214:SF41">
    <property type="entry name" value="NITRATE_NITRITE RESPONSE REGULATOR PROTEIN NARP"/>
    <property type="match status" value="1"/>
</dbReference>
<dbReference type="Proteomes" id="UP000028534">
    <property type="component" value="Unassembled WGS sequence"/>
</dbReference>
<dbReference type="Pfam" id="PF00196">
    <property type="entry name" value="GerE"/>
    <property type="match status" value="1"/>
</dbReference>
<dbReference type="EMBL" id="QRAL01000024">
    <property type="protein sequence ID" value="RSU54963.1"/>
    <property type="molecule type" value="Genomic_DNA"/>
</dbReference>
<evidence type="ECO:0000313" key="18">
    <source>
        <dbReference type="Proteomes" id="UP000037029"/>
    </source>
</evidence>
<reference evidence="9 18" key="3">
    <citation type="submission" date="2017-04" db="EMBL/GenBank/DDBJ databases">
        <title>Characterization, genome and methylation analysis of a phthalic acid esters degrading strain Sphingobium yanoikuyae SHJ.</title>
        <authorList>
            <person name="Feng L."/>
        </authorList>
    </citation>
    <scope>NUCLEOTIDE SEQUENCE [LARGE SCALE GENOMIC DNA]</scope>
    <source>
        <strain evidence="9 18">SHJ</strain>
    </source>
</reference>
<reference evidence="14 23" key="7">
    <citation type="submission" date="2019-12" db="EMBL/GenBank/DDBJ databases">
        <title>Functional and genomic insights into the Sphingobium yanoikuyae YC-JY1, a bacterium efficiently degrading bisphenol A.</title>
        <authorList>
            <person name="Jia Y."/>
            <person name="Li X."/>
            <person name="Wang J."/>
            <person name="Eltoukhy A."/>
            <person name="Lamraoui I."/>
            <person name="Yan Y."/>
        </authorList>
    </citation>
    <scope>NUCLEOTIDE SEQUENCE [LARGE SCALE GENOMIC DNA]</scope>
    <source>
        <strain evidence="14 23">YC-JY1</strain>
    </source>
</reference>
<dbReference type="PROSITE" id="PS50043">
    <property type="entry name" value="HTH_LUXR_2"/>
    <property type="match status" value="1"/>
</dbReference>